<dbReference type="HAMAP" id="MF_00374">
    <property type="entry name" value="Ribosomal_uL29"/>
    <property type="match status" value="1"/>
</dbReference>
<evidence type="ECO:0000256" key="1">
    <source>
        <dbReference type="ARBA" id="ARBA00009254"/>
    </source>
</evidence>
<dbReference type="InterPro" id="IPR001854">
    <property type="entry name" value="Ribosomal_uL29"/>
</dbReference>
<evidence type="ECO:0000256" key="2">
    <source>
        <dbReference type="ARBA" id="ARBA00022980"/>
    </source>
</evidence>
<evidence type="ECO:0000313" key="7">
    <source>
        <dbReference type="Proteomes" id="UP000034875"/>
    </source>
</evidence>
<accession>A0A0G1BC24</accession>
<evidence type="ECO:0000256" key="5">
    <source>
        <dbReference type="HAMAP-Rule" id="MF_00374"/>
    </source>
</evidence>
<dbReference type="GO" id="GO:0006412">
    <property type="term" value="P:translation"/>
    <property type="evidence" value="ECO:0007669"/>
    <property type="project" value="UniProtKB-UniRule"/>
</dbReference>
<keyword evidence="3 5" id="KW-0687">Ribonucleoprotein</keyword>
<dbReference type="Gene3D" id="1.10.287.310">
    <property type="match status" value="1"/>
</dbReference>
<evidence type="ECO:0000313" key="6">
    <source>
        <dbReference type="EMBL" id="KKS43906.1"/>
    </source>
</evidence>
<dbReference type="GO" id="GO:1990904">
    <property type="term" value="C:ribonucleoprotein complex"/>
    <property type="evidence" value="ECO:0007669"/>
    <property type="project" value="UniProtKB-KW"/>
</dbReference>
<dbReference type="SUPFAM" id="SSF46561">
    <property type="entry name" value="Ribosomal protein L29 (L29p)"/>
    <property type="match status" value="1"/>
</dbReference>
<dbReference type="AlphaFoldDB" id="A0A0G1BC24"/>
<evidence type="ECO:0000256" key="4">
    <source>
        <dbReference type="ARBA" id="ARBA00035204"/>
    </source>
</evidence>
<comment type="similarity">
    <text evidence="1 5">Belongs to the universal ribosomal protein uL29 family.</text>
</comment>
<name>A0A0G1BC24_9BACT</name>
<reference evidence="6 7" key="1">
    <citation type="journal article" date="2015" name="Nature">
        <title>rRNA introns, odd ribosomes, and small enigmatic genomes across a large radiation of phyla.</title>
        <authorList>
            <person name="Brown C.T."/>
            <person name="Hug L.A."/>
            <person name="Thomas B.C."/>
            <person name="Sharon I."/>
            <person name="Castelle C.J."/>
            <person name="Singh A."/>
            <person name="Wilkins M.J."/>
            <person name="Williams K.H."/>
            <person name="Banfield J.F."/>
        </authorList>
    </citation>
    <scope>NUCLEOTIDE SEQUENCE [LARGE SCALE GENOMIC DNA]</scope>
</reference>
<dbReference type="GO" id="GO:0003735">
    <property type="term" value="F:structural constituent of ribosome"/>
    <property type="evidence" value="ECO:0007669"/>
    <property type="project" value="InterPro"/>
</dbReference>
<evidence type="ECO:0000256" key="3">
    <source>
        <dbReference type="ARBA" id="ARBA00023274"/>
    </source>
</evidence>
<dbReference type="InterPro" id="IPR036049">
    <property type="entry name" value="Ribosomal_uL29_sf"/>
</dbReference>
<dbReference type="Proteomes" id="UP000034875">
    <property type="component" value="Unassembled WGS sequence"/>
</dbReference>
<dbReference type="EMBL" id="LCCZ01000017">
    <property type="protein sequence ID" value="KKS43906.1"/>
    <property type="molecule type" value="Genomic_DNA"/>
</dbReference>
<sequence>MAKNKEILKNLKSKTVEELQLEKIEAIKKLARLKLEKGVSRLKKVSDLIKEKKLLAQILTIIKESQKNV</sequence>
<keyword evidence="2 5" id="KW-0689">Ribosomal protein</keyword>
<comment type="caution">
    <text evidence="6">The sequence shown here is derived from an EMBL/GenBank/DDBJ whole genome shotgun (WGS) entry which is preliminary data.</text>
</comment>
<gene>
    <name evidence="5" type="primary">rpmC</name>
    <name evidence="6" type="ORF">UV05_C0017G0015</name>
</gene>
<organism evidence="6 7">
    <name type="scientific">candidate division CPR1 bacterium GW2011_GWA2_42_17</name>
    <dbReference type="NCBI Taxonomy" id="1618341"/>
    <lineage>
        <taxon>Bacteria</taxon>
        <taxon>candidate division CPR1</taxon>
    </lineage>
</organism>
<dbReference type="Pfam" id="PF00831">
    <property type="entry name" value="Ribosomal_L29"/>
    <property type="match status" value="1"/>
</dbReference>
<dbReference type="GO" id="GO:0005840">
    <property type="term" value="C:ribosome"/>
    <property type="evidence" value="ECO:0007669"/>
    <property type="project" value="UniProtKB-KW"/>
</dbReference>
<protein>
    <recommendedName>
        <fullName evidence="4 5">Large ribosomal subunit protein uL29</fullName>
    </recommendedName>
</protein>
<proteinExistence type="inferred from homology"/>